<evidence type="ECO:0000313" key="2">
    <source>
        <dbReference type="EMBL" id="CAL1541572.1"/>
    </source>
</evidence>
<dbReference type="AlphaFoldDB" id="A0AAV2I4G0"/>
<keyword evidence="3" id="KW-1185">Reference proteome</keyword>
<evidence type="ECO:0000256" key="1">
    <source>
        <dbReference type="SAM" id="SignalP"/>
    </source>
</evidence>
<accession>A0AAV2I4G0</accession>
<protein>
    <submittedName>
        <fullName evidence="2">Uncharacterized protein</fullName>
    </submittedName>
</protein>
<organism evidence="2 3">
    <name type="scientific">Lymnaea stagnalis</name>
    <name type="common">Great pond snail</name>
    <name type="synonym">Helix stagnalis</name>
    <dbReference type="NCBI Taxonomy" id="6523"/>
    <lineage>
        <taxon>Eukaryota</taxon>
        <taxon>Metazoa</taxon>
        <taxon>Spiralia</taxon>
        <taxon>Lophotrochozoa</taxon>
        <taxon>Mollusca</taxon>
        <taxon>Gastropoda</taxon>
        <taxon>Heterobranchia</taxon>
        <taxon>Euthyneura</taxon>
        <taxon>Panpulmonata</taxon>
        <taxon>Hygrophila</taxon>
        <taxon>Lymnaeoidea</taxon>
        <taxon>Lymnaeidae</taxon>
        <taxon>Lymnaea</taxon>
    </lineage>
</organism>
<gene>
    <name evidence="2" type="ORF">GSLYS_00015178001</name>
</gene>
<feature type="chain" id="PRO_5043853139" evidence="1">
    <location>
        <begin position="22"/>
        <end position="204"/>
    </location>
</feature>
<evidence type="ECO:0000313" key="3">
    <source>
        <dbReference type="Proteomes" id="UP001497497"/>
    </source>
</evidence>
<sequence>MSTPGTRCLLLLLAIFSIGKAQDGDPKAEVKGVILKIRKTGADLKKGIQLIELTTRMNEIITAVNGSLYLLNANVDGAKEVVTDVSKEDEFDDLPLAATKFDGKMMRLLKLQKTLEELVEKDTSTPEQLYQTLLSIKVTALDTLTLIKAIYESADETTIVTFDPTPTRRGMEATEDARSKRRTCIGIGWRNGRRCFGIGWGKRS</sequence>
<comment type="caution">
    <text evidence="2">The sequence shown here is derived from an EMBL/GenBank/DDBJ whole genome shotgun (WGS) entry which is preliminary data.</text>
</comment>
<proteinExistence type="predicted"/>
<reference evidence="2 3" key="1">
    <citation type="submission" date="2024-04" db="EMBL/GenBank/DDBJ databases">
        <authorList>
            <consortium name="Genoscope - CEA"/>
            <person name="William W."/>
        </authorList>
    </citation>
    <scope>NUCLEOTIDE SEQUENCE [LARGE SCALE GENOMIC DNA]</scope>
</reference>
<name>A0AAV2I4G0_LYMST</name>
<keyword evidence="1" id="KW-0732">Signal</keyword>
<dbReference type="Proteomes" id="UP001497497">
    <property type="component" value="Unassembled WGS sequence"/>
</dbReference>
<dbReference type="EMBL" id="CAXITT010000439">
    <property type="protein sequence ID" value="CAL1541572.1"/>
    <property type="molecule type" value="Genomic_DNA"/>
</dbReference>
<feature type="signal peptide" evidence="1">
    <location>
        <begin position="1"/>
        <end position="21"/>
    </location>
</feature>